<feature type="coiled-coil region" evidence="1">
    <location>
        <begin position="3"/>
        <end position="63"/>
    </location>
</feature>
<name>A0A1Y3NYD7_9PSED</name>
<proteinExistence type="predicted"/>
<evidence type="ECO:0000256" key="1">
    <source>
        <dbReference type="SAM" id="Coils"/>
    </source>
</evidence>
<organism evidence="2 3">
    <name type="scientific">Pseudomonas caspiana</name>
    <dbReference type="NCBI Taxonomy" id="1451454"/>
    <lineage>
        <taxon>Bacteria</taxon>
        <taxon>Pseudomonadati</taxon>
        <taxon>Pseudomonadota</taxon>
        <taxon>Gammaproteobacteria</taxon>
        <taxon>Pseudomonadales</taxon>
        <taxon>Pseudomonadaceae</taxon>
        <taxon>Pseudomonas</taxon>
    </lineage>
</organism>
<sequence length="69" mass="7813">MNIEDLKNIQSDLQRTANDLEGVSLNLSGHLLYLQHSIHARDVTDVVQQIDKLQASVEDLRDVAQRIDC</sequence>
<dbReference type="AlphaFoldDB" id="A0A1Y3NYD7"/>
<protein>
    <submittedName>
        <fullName evidence="2">Uncharacterized protein</fullName>
    </submittedName>
</protein>
<comment type="caution">
    <text evidence="2">The sequence shown here is derived from an EMBL/GenBank/DDBJ whole genome shotgun (WGS) entry which is preliminary data.</text>
</comment>
<evidence type="ECO:0000313" key="3">
    <source>
        <dbReference type="Proteomes" id="UP000195440"/>
    </source>
</evidence>
<dbReference type="EMBL" id="LOHF01000015">
    <property type="protein sequence ID" value="OUM72586.1"/>
    <property type="molecule type" value="Genomic_DNA"/>
</dbReference>
<dbReference type="Proteomes" id="UP000195440">
    <property type="component" value="Unassembled WGS sequence"/>
</dbReference>
<evidence type="ECO:0000313" key="2">
    <source>
        <dbReference type="EMBL" id="OUM72586.1"/>
    </source>
</evidence>
<accession>A0A1Y3NYD7</accession>
<gene>
    <name evidence="2" type="ORF">AUC60_17325</name>
</gene>
<keyword evidence="3" id="KW-1185">Reference proteome</keyword>
<keyword evidence="1" id="KW-0175">Coiled coil</keyword>
<reference evidence="2 3" key="1">
    <citation type="journal article" date="2017" name="Syst. Appl. Microbiol.">
        <title>Pseudomonas caspiana sp. nov., a citrus pathogen in the Pseudomonas syringae phylogenetic group.</title>
        <authorList>
            <person name="Busquets A."/>
            <person name="Gomila M."/>
            <person name="Beiki F."/>
            <person name="Mulet M."/>
            <person name="Rahimian H."/>
            <person name="Garcia-Valdes E."/>
            <person name="Lalucat J."/>
        </authorList>
    </citation>
    <scope>NUCLEOTIDE SEQUENCE [LARGE SCALE GENOMIC DNA]</scope>
    <source>
        <strain evidence="2 3">FBF102</strain>
    </source>
</reference>
<dbReference type="RefSeq" id="WP_193441871.1">
    <property type="nucleotide sequence ID" value="NZ_JBJGBV010000015.1"/>
</dbReference>